<feature type="chain" id="PRO_5009200323" description="Ligand-gated channel protein" evidence="13">
    <location>
        <begin position="38"/>
        <end position="749"/>
    </location>
</feature>
<dbReference type="InterPro" id="IPR036942">
    <property type="entry name" value="Beta-barrel_TonB_sf"/>
</dbReference>
<dbReference type="PANTHER" id="PTHR32552:SF81">
    <property type="entry name" value="TONB-DEPENDENT OUTER MEMBRANE RECEPTOR"/>
    <property type="match status" value="1"/>
</dbReference>
<keyword evidence="17" id="KW-1185">Reference proteome</keyword>
<dbReference type="Gene3D" id="2.40.170.20">
    <property type="entry name" value="TonB-dependent receptor, beta-barrel domain"/>
    <property type="match status" value="1"/>
</dbReference>
<dbReference type="Pfam" id="PF07715">
    <property type="entry name" value="Plug"/>
    <property type="match status" value="1"/>
</dbReference>
<keyword evidence="4" id="KW-0410">Iron transport</keyword>
<comment type="similarity">
    <text evidence="11 12">Belongs to the TonB-dependent receptor family.</text>
</comment>
<feature type="signal peptide" evidence="13">
    <location>
        <begin position="1"/>
        <end position="37"/>
    </location>
</feature>
<dbReference type="CDD" id="cd01347">
    <property type="entry name" value="ligand_gated_channel"/>
    <property type="match status" value="1"/>
</dbReference>
<evidence type="ECO:0000256" key="7">
    <source>
        <dbReference type="ARBA" id="ARBA00023065"/>
    </source>
</evidence>
<evidence type="ECO:0000259" key="14">
    <source>
        <dbReference type="Pfam" id="PF00593"/>
    </source>
</evidence>
<dbReference type="GO" id="GO:0009279">
    <property type="term" value="C:cell outer membrane"/>
    <property type="evidence" value="ECO:0007669"/>
    <property type="project" value="UniProtKB-SubCell"/>
</dbReference>
<keyword evidence="5 11" id="KW-0812">Transmembrane</keyword>
<gene>
    <name evidence="16" type="ORF">BI198_03530</name>
</gene>
<dbReference type="EMBL" id="MKEK01000001">
    <property type="protein sequence ID" value="OEY68742.1"/>
    <property type="molecule type" value="Genomic_DNA"/>
</dbReference>
<evidence type="ECO:0000256" key="2">
    <source>
        <dbReference type="ARBA" id="ARBA00022448"/>
    </source>
</evidence>
<dbReference type="PANTHER" id="PTHR32552">
    <property type="entry name" value="FERRICHROME IRON RECEPTOR-RELATED"/>
    <property type="match status" value="1"/>
</dbReference>
<dbReference type="Pfam" id="PF00593">
    <property type="entry name" value="TonB_dep_Rec_b-barrel"/>
    <property type="match status" value="1"/>
</dbReference>
<keyword evidence="8 12" id="KW-0798">TonB box</keyword>
<dbReference type="InterPro" id="IPR000531">
    <property type="entry name" value="Beta-barrel_TonB"/>
</dbReference>
<keyword evidence="3 11" id="KW-1134">Transmembrane beta strand</keyword>
<dbReference type="SUPFAM" id="SSF56935">
    <property type="entry name" value="Porins"/>
    <property type="match status" value="1"/>
</dbReference>
<accession>A0A1E7Q3H1</accession>
<evidence type="ECO:0000256" key="5">
    <source>
        <dbReference type="ARBA" id="ARBA00022692"/>
    </source>
</evidence>
<dbReference type="PROSITE" id="PS52016">
    <property type="entry name" value="TONB_DEPENDENT_REC_3"/>
    <property type="match status" value="1"/>
</dbReference>
<reference evidence="17" key="1">
    <citation type="submission" date="2016-09" db="EMBL/GenBank/DDBJ databases">
        <authorList>
            <person name="Wan X."/>
            <person name="Hou S."/>
        </authorList>
    </citation>
    <scope>NUCLEOTIDE SEQUENCE [LARGE SCALE GENOMIC DNA]</scope>
    <source>
        <strain evidence="17">KH87</strain>
    </source>
</reference>
<evidence type="ECO:0000256" key="10">
    <source>
        <dbReference type="ARBA" id="ARBA00023237"/>
    </source>
</evidence>
<keyword evidence="7" id="KW-0406">Ion transport</keyword>
<evidence type="ECO:0000256" key="6">
    <source>
        <dbReference type="ARBA" id="ARBA00023004"/>
    </source>
</evidence>
<evidence type="ECO:0000256" key="8">
    <source>
        <dbReference type="ARBA" id="ARBA00023077"/>
    </source>
</evidence>
<sequence length="749" mass="81673">MANNYKNNVTHKFSRSLLKPSLIALAISASLSGGVIAQEAVAETEVESAKLERIQVTARRTVESLQEVPVAVTSIGSDELQQRGMDNLIAVQQYSPNTTLQVSRGTNSTLTAYIRGIGQQDPLWGFEPGVGIYIDDVYMARPQGAALDVYDVERIEVLRGPQGTLYGRNTIGGAVKYVTKQLTGDTEFAVRGTIGTKNQQDVKLSGQVGLTDTLFVSGAIASFNRDGFGTYLNTGADNYDKDVQSGRISVQWNAADNFRVNFSADKTVDKSNSKGGFRLTPSLLVPDQPLTDSVYDSYTSMPADNKVDTEGQSLTLTWDVNDNWTIKSVTAKRKGVTDTNIDFDSTPLASLDVPAFYEDEQTSQELQLLFTGDKFKMASGLYYYTGEACGSFGTVIVAGAGVTVENGGCVDTDSIAAYAQGTYQLTDKLSLTAGGRYTKDDKDATMYRNMYLGYKGPRDPVVPGTLLQVQTDFAGSESFSHFSPRIGAEYQYNRDLMYYVSYTDGFKSGGFDMRAVEVVNPNATDPYQEETVDTYEFGIKSEWLDQRVRLNAAVFHSSYDDMQVTVQRAVGNNVASQVLNAASADINGAEVEALFAASRDLEISAIVGYLDASFNKVEFFDPTSQSVVDVSDVWGFANTPELTATLATRYTIVTDFGDIVFSGNLAYRGATQIFEVPSVLDYGGYTLINAGVNWYSQDGHWDVSLQGKNLGDKQARVAGYNFPLLAGEQTITGYYIDPRTVSLSVGYRF</sequence>
<dbReference type="RefSeq" id="WP_070048308.1">
    <property type="nucleotide sequence ID" value="NZ_CBCSDO010000001.1"/>
</dbReference>
<keyword evidence="2 11" id="KW-0813">Transport</keyword>
<evidence type="ECO:0000256" key="3">
    <source>
        <dbReference type="ARBA" id="ARBA00022452"/>
    </source>
</evidence>
<evidence type="ECO:0000256" key="1">
    <source>
        <dbReference type="ARBA" id="ARBA00004571"/>
    </source>
</evidence>
<dbReference type="STRING" id="1628148.BI198_03530"/>
<evidence type="ECO:0008006" key="18">
    <source>
        <dbReference type="Google" id="ProtNLM"/>
    </source>
</evidence>
<dbReference type="InterPro" id="IPR012910">
    <property type="entry name" value="Plug_dom"/>
</dbReference>
<organism evidence="16 17">
    <name type="scientific">Rheinheimera salexigens</name>
    <dbReference type="NCBI Taxonomy" id="1628148"/>
    <lineage>
        <taxon>Bacteria</taxon>
        <taxon>Pseudomonadati</taxon>
        <taxon>Pseudomonadota</taxon>
        <taxon>Gammaproteobacteria</taxon>
        <taxon>Chromatiales</taxon>
        <taxon>Chromatiaceae</taxon>
        <taxon>Rheinheimera</taxon>
    </lineage>
</organism>
<feature type="domain" description="TonB-dependent receptor plug" evidence="15">
    <location>
        <begin position="65"/>
        <end position="174"/>
    </location>
</feature>
<evidence type="ECO:0000256" key="13">
    <source>
        <dbReference type="SAM" id="SignalP"/>
    </source>
</evidence>
<keyword evidence="10 11" id="KW-0998">Cell outer membrane</keyword>
<dbReference type="Proteomes" id="UP000242258">
    <property type="component" value="Unassembled WGS sequence"/>
</dbReference>
<protein>
    <recommendedName>
        <fullName evidence="18">Ligand-gated channel protein</fullName>
    </recommendedName>
</protein>
<keyword evidence="6" id="KW-0408">Iron</keyword>
<evidence type="ECO:0000259" key="15">
    <source>
        <dbReference type="Pfam" id="PF07715"/>
    </source>
</evidence>
<dbReference type="OrthoDB" id="5987490at2"/>
<feature type="domain" description="TonB-dependent receptor-like beta-barrel" evidence="14">
    <location>
        <begin position="261"/>
        <end position="710"/>
    </location>
</feature>
<evidence type="ECO:0000256" key="11">
    <source>
        <dbReference type="PROSITE-ProRule" id="PRU01360"/>
    </source>
</evidence>
<dbReference type="GO" id="GO:0006826">
    <property type="term" value="P:iron ion transport"/>
    <property type="evidence" value="ECO:0007669"/>
    <property type="project" value="UniProtKB-KW"/>
</dbReference>
<comment type="subcellular location">
    <subcellularLocation>
        <location evidence="1 11">Cell outer membrane</location>
        <topology evidence="1 11">Multi-pass membrane protein</topology>
    </subcellularLocation>
</comment>
<comment type="caution">
    <text evidence="16">The sequence shown here is derived from an EMBL/GenBank/DDBJ whole genome shotgun (WGS) entry which is preliminary data.</text>
</comment>
<evidence type="ECO:0000256" key="9">
    <source>
        <dbReference type="ARBA" id="ARBA00023136"/>
    </source>
</evidence>
<keyword evidence="13" id="KW-0732">Signal</keyword>
<evidence type="ECO:0000256" key="12">
    <source>
        <dbReference type="RuleBase" id="RU003357"/>
    </source>
</evidence>
<keyword evidence="9 11" id="KW-0472">Membrane</keyword>
<dbReference type="AlphaFoldDB" id="A0A1E7Q3H1"/>
<name>A0A1E7Q3H1_9GAMM</name>
<dbReference type="InterPro" id="IPR039426">
    <property type="entry name" value="TonB-dep_rcpt-like"/>
</dbReference>
<evidence type="ECO:0000313" key="16">
    <source>
        <dbReference type="EMBL" id="OEY68742.1"/>
    </source>
</evidence>
<evidence type="ECO:0000256" key="4">
    <source>
        <dbReference type="ARBA" id="ARBA00022496"/>
    </source>
</evidence>
<evidence type="ECO:0000313" key="17">
    <source>
        <dbReference type="Proteomes" id="UP000242258"/>
    </source>
</evidence>
<proteinExistence type="inferred from homology"/>